<evidence type="ECO:0008006" key="3">
    <source>
        <dbReference type="Google" id="ProtNLM"/>
    </source>
</evidence>
<keyword evidence="2" id="KW-1185">Reference proteome</keyword>
<name>A0A917ABK8_9RHOB</name>
<dbReference type="EMBL" id="BMKN01000001">
    <property type="protein sequence ID" value="GGE40577.1"/>
    <property type="molecule type" value="Genomic_DNA"/>
</dbReference>
<evidence type="ECO:0000313" key="1">
    <source>
        <dbReference type="EMBL" id="GGE40577.1"/>
    </source>
</evidence>
<protein>
    <recommendedName>
        <fullName evidence="3">DUF3168 domain-containing protein</fullName>
    </recommendedName>
</protein>
<evidence type="ECO:0000313" key="2">
    <source>
        <dbReference type="Proteomes" id="UP000606730"/>
    </source>
</evidence>
<dbReference type="InterPro" id="IPR021508">
    <property type="entry name" value="Gp17-like"/>
</dbReference>
<accession>A0A917ABK8</accession>
<organism evidence="1 2">
    <name type="scientific">Actibacterium pelagium</name>
    <dbReference type="NCBI Taxonomy" id="2029103"/>
    <lineage>
        <taxon>Bacteria</taxon>
        <taxon>Pseudomonadati</taxon>
        <taxon>Pseudomonadota</taxon>
        <taxon>Alphaproteobacteria</taxon>
        <taxon>Rhodobacterales</taxon>
        <taxon>Roseobacteraceae</taxon>
        <taxon>Actibacterium</taxon>
    </lineage>
</organism>
<gene>
    <name evidence="1" type="ORF">GCM10011517_05300</name>
</gene>
<dbReference type="InterPro" id="IPR053745">
    <property type="entry name" value="Viral_Tail_Comp_sf"/>
</dbReference>
<dbReference type="Pfam" id="PF11367">
    <property type="entry name" value="Tail_completion_gp17"/>
    <property type="match status" value="1"/>
</dbReference>
<proteinExistence type="predicted"/>
<sequence>MSYAVSAALQAAVYQSLTSDAVLVGQVGDAIFDAMPAGEVPPIYVTLGPEKVRDASDATGRGAIHVFVVSVVTSEAGFQMAKTVSATICDRLIDVDLVLTRGTLINLSFDSAKARRTENADLRQIDLTFRARVADE</sequence>
<reference evidence="1" key="2">
    <citation type="submission" date="2020-09" db="EMBL/GenBank/DDBJ databases">
        <authorList>
            <person name="Sun Q."/>
            <person name="Zhou Y."/>
        </authorList>
    </citation>
    <scope>NUCLEOTIDE SEQUENCE</scope>
    <source>
        <strain evidence="1">CGMCC 1.16012</strain>
    </source>
</reference>
<dbReference type="Gene3D" id="3.30.2000.30">
    <property type="match status" value="1"/>
</dbReference>
<dbReference type="AlphaFoldDB" id="A0A917ABK8"/>
<dbReference type="OrthoDB" id="7644395at2"/>
<comment type="caution">
    <text evidence="1">The sequence shown here is derived from an EMBL/GenBank/DDBJ whole genome shotgun (WGS) entry which is preliminary data.</text>
</comment>
<dbReference type="Proteomes" id="UP000606730">
    <property type="component" value="Unassembled WGS sequence"/>
</dbReference>
<reference evidence="1" key="1">
    <citation type="journal article" date="2014" name="Int. J. Syst. Evol. Microbiol.">
        <title>Complete genome sequence of Corynebacterium casei LMG S-19264T (=DSM 44701T), isolated from a smear-ripened cheese.</title>
        <authorList>
            <consortium name="US DOE Joint Genome Institute (JGI-PGF)"/>
            <person name="Walter F."/>
            <person name="Albersmeier A."/>
            <person name="Kalinowski J."/>
            <person name="Ruckert C."/>
        </authorList>
    </citation>
    <scope>NUCLEOTIDE SEQUENCE</scope>
    <source>
        <strain evidence="1">CGMCC 1.16012</strain>
    </source>
</reference>
<dbReference type="RefSeq" id="WP_095596558.1">
    <property type="nucleotide sequence ID" value="NZ_BMKN01000001.1"/>
</dbReference>